<dbReference type="EMBL" id="MU853268">
    <property type="protein sequence ID" value="KAK4118452.1"/>
    <property type="molecule type" value="Genomic_DNA"/>
</dbReference>
<dbReference type="AlphaFoldDB" id="A0AAN6TPX2"/>
<dbReference type="GeneID" id="87824524"/>
<dbReference type="Proteomes" id="UP001302602">
    <property type="component" value="Unassembled WGS sequence"/>
</dbReference>
<evidence type="ECO:0000313" key="3">
    <source>
        <dbReference type="Proteomes" id="UP001302602"/>
    </source>
</evidence>
<proteinExistence type="predicted"/>
<dbReference type="InterPro" id="IPR010730">
    <property type="entry name" value="HET"/>
</dbReference>
<feature type="domain" description="Heterokaryon incompatibility" evidence="1">
    <location>
        <begin position="60"/>
        <end position="194"/>
    </location>
</feature>
<organism evidence="2 3">
    <name type="scientific">Parathielavia appendiculata</name>
    <dbReference type="NCBI Taxonomy" id="2587402"/>
    <lineage>
        <taxon>Eukaryota</taxon>
        <taxon>Fungi</taxon>
        <taxon>Dikarya</taxon>
        <taxon>Ascomycota</taxon>
        <taxon>Pezizomycotina</taxon>
        <taxon>Sordariomycetes</taxon>
        <taxon>Sordariomycetidae</taxon>
        <taxon>Sordariales</taxon>
        <taxon>Chaetomiaceae</taxon>
        <taxon>Parathielavia</taxon>
    </lineage>
</organism>
<gene>
    <name evidence="2" type="ORF">N657DRAFT_533598</name>
</gene>
<evidence type="ECO:0000313" key="2">
    <source>
        <dbReference type="EMBL" id="KAK4118452.1"/>
    </source>
</evidence>
<accession>A0AAN6TPX2</accession>
<dbReference type="PANTHER" id="PTHR33112:SF1">
    <property type="entry name" value="HETEROKARYON INCOMPATIBILITY DOMAIN-CONTAINING PROTEIN"/>
    <property type="match status" value="1"/>
</dbReference>
<dbReference type="Pfam" id="PF06985">
    <property type="entry name" value="HET"/>
    <property type="match status" value="1"/>
</dbReference>
<protein>
    <submittedName>
        <fullName evidence="2">HET-domain-containing protein</fullName>
    </submittedName>
</protein>
<feature type="non-terminal residue" evidence="2">
    <location>
        <position position="289"/>
    </location>
</feature>
<comment type="caution">
    <text evidence="2">The sequence shown here is derived from an EMBL/GenBank/DDBJ whole genome shotgun (WGS) entry which is preliminary data.</text>
</comment>
<keyword evidence="3" id="KW-1185">Reference proteome</keyword>
<dbReference type="PANTHER" id="PTHR33112">
    <property type="entry name" value="DOMAIN PROTEIN, PUTATIVE-RELATED"/>
    <property type="match status" value="1"/>
</dbReference>
<name>A0AAN6TPX2_9PEZI</name>
<evidence type="ECO:0000259" key="1">
    <source>
        <dbReference type="Pfam" id="PF06985"/>
    </source>
</evidence>
<dbReference type="RefSeq" id="XP_062642225.1">
    <property type="nucleotide sequence ID" value="XM_062787754.1"/>
</dbReference>
<reference evidence="2" key="1">
    <citation type="journal article" date="2023" name="Mol. Phylogenet. Evol.">
        <title>Genome-scale phylogeny and comparative genomics of the fungal order Sordariales.</title>
        <authorList>
            <person name="Hensen N."/>
            <person name="Bonometti L."/>
            <person name="Westerberg I."/>
            <person name="Brannstrom I.O."/>
            <person name="Guillou S."/>
            <person name="Cros-Aarteil S."/>
            <person name="Calhoun S."/>
            <person name="Haridas S."/>
            <person name="Kuo A."/>
            <person name="Mondo S."/>
            <person name="Pangilinan J."/>
            <person name="Riley R."/>
            <person name="LaButti K."/>
            <person name="Andreopoulos B."/>
            <person name="Lipzen A."/>
            <person name="Chen C."/>
            <person name="Yan M."/>
            <person name="Daum C."/>
            <person name="Ng V."/>
            <person name="Clum A."/>
            <person name="Steindorff A."/>
            <person name="Ohm R.A."/>
            <person name="Martin F."/>
            <person name="Silar P."/>
            <person name="Natvig D.O."/>
            <person name="Lalanne C."/>
            <person name="Gautier V."/>
            <person name="Ament-Velasquez S.L."/>
            <person name="Kruys A."/>
            <person name="Hutchinson M.I."/>
            <person name="Powell A.J."/>
            <person name="Barry K."/>
            <person name="Miller A.N."/>
            <person name="Grigoriev I.V."/>
            <person name="Debuchy R."/>
            <person name="Gladieux P."/>
            <person name="Hiltunen Thoren M."/>
            <person name="Johannesson H."/>
        </authorList>
    </citation>
    <scope>NUCLEOTIDE SEQUENCE</scope>
    <source>
        <strain evidence="2">CBS 731.68</strain>
    </source>
</reference>
<reference evidence="2" key="2">
    <citation type="submission" date="2023-05" db="EMBL/GenBank/DDBJ databases">
        <authorList>
            <consortium name="Lawrence Berkeley National Laboratory"/>
            <person name="Steindorff A."/>
            <person name="Hensen N."/>
            <person name="Bonometti L."/>
            <person name="Westerberg I."/>
            <person name="Brannstrom I.O."/>
            <person name="Guillou S."/>
            <person name="Cros-Aarteil S."/>
            <person name="Calhoun S."/>
            <person name="Haridas S."/>
            <person name="Kuo A."/>
            <person name="Mondo S."/>
            <person name="Pangilinan J."/>
            <person name="Riley R."/>
            <person name="Labutti K."/>
            <person name="Andreopoulos B."/>
            <person name="Lipzen A."/>
            <person name="Chen C."/>
            <person name="Yanf M."/>
            <person name="Daum C."/>
            <person name="Ng V."/>
            <person name="Clum A."/>
            <person name="Ohm R."/>
            <person name="Martin F."/>
            <person name="Silar P."/>
            <person name="Natvig D."/>
            <person name="Lalanne C."/>
            <person name="Gautier V."/>
            <person name="Ament-Velasquez S.L."/>
            <person name="Kruys A."/>
            <person name="Hutchinson M.I."/>
            <person name="Powell A.J."/>
            <person name="Barry K."/>
            <person name="Miller A.N."/>
            <person name="Grigoriev I.V."/>
            <person name="Debuchy R."/>
            <person name="Gladieux P."/>
            <person name="Thoren M.H."/>
            <person name="Johannesson H."/>
        </authorList>
    </citation>
    <scope>NUCLEOTIDE SEQUENCE</scope>
    <source>
        <strain evidence="2">CBS 731.68</strain>
    </source>
</reference>
<feature type="non-terminal residue" evidence="2">
    <location>
        <position position="1"/>
    </location>
</feature>
<sequence length="289" mass="32556">RLRPTIDISLLTEWLSFCGRHHKTCAQLNPVVPQGFRVIDCSTGSTVPVAWEEVAFPKHYVTLSYVWGTDQAGVESSGGTIPEPPPRTINDAISLTNSLGYRYLWVDRYCIPRDDAKVKHLQIQSMDVIYQHSALTIIAAAGENPHHGLPGVGTTPRKVQPSVTIGSRTLAWVPFKKHEILKSKWNSRGWTYQEGLLARRRLVVTDMQVYFQCQAMHCAESIQAPLKPLHTQNKDRMRDAVNMSRVFPLHTVGRNPAALRDRIGEFLQRSLTFEADILDAFRGVLAAYE</sequence>